<name>A0A4C1UPZ9_EUMVA</name>
<sequence>MQGRAASVQQYFIPFPAFPLFKSLSSFDFSRAYAVEGDSYVRQAQIGVRQRSADKRTAERQRGGEVAITIKACACISAVRSSAAAGARDERAESGMRAITLITSGLPARLEPLQIAVAVSPPRPAAATQTAWLQAVA</sequence>
<accession>A0A4C1UPZ9</accession>
<organism evidence="1 2">
    <name type="scientific">Eumeta variegata</name>
    <name type="common">Bagworm moth</name>
    <name type="synonym">Eumeta japonica</name>
    <dbReference type="NCBI Taxonomy" id="151549"/>
    <lineage>
        <taxon>Eukaryota</taxon>
        <taxon>Metazoa</taxon>
        <taxon>Ecdysozoa</taxon>
        <taxon>Arthropoda</taxon>
        <taxon>Hexapoda</taxon>
        <taxon>Insecta</taxon>
        <taxon>Pterygota</taxon>
        <taxon>Neoptera</taxon>
        <taxon>Endopterygota</taxon>
        <taxon>Lepidoptera</taxon>
        <taxon>Glossata</taxon>
        <taxon>Ditrysia</taxon>
        <taxon>Tineoidea</taxon>
        <taxon>Psychidae</taxon>
        <taxon>Oiketicinae</taxon>
        <taxon>Eumeta</taxon>
    </lineage>
</organism>
<keyword evidence="2" id="KW-1185">Reference proteome</keyword>
<comment type="caution">
    <text evidence="1">The sequence shown here is derived from an EMBL/GenBank/DDBJ whole genome shotgun (WGS) entry which is preliminary data.</text>
</comment>
<dbReference type="Proteomes" id="UP000299102">
    <property type="component" value="Unassembled WGS sequence"/>
</dbReference>
<reference evidence="1 2" key="1">
    <citation type="journal article" date="2019" name="Commun. Biol.">
        <title>The bagworm genome reveals a unique fibroin gene that provides high tensile strength.</title>
        <authorList>
            <person name="Kono N."/>
            <person name="Nakamura H."/>
            <person name="Ohtoshi R."/>
            <person name="Tomita M."/>
            <person name="Numata K."/>
            <person name="Arakawa K."/>
        </authorList>
    </citation>
    <scope>NUCLEOTIDE SEQUENCE [LARGE SCALE GENOMIC DNA]</scope>
</reference>
<protein>
    <submittedName>
        <fullName evidence="1">Uncharacterized protein</fullName>
    </submittedName>
</protein>
<proteinExistence type="predicted"/>
<gene>
    <name evidence="1" type="ORF">EVAR_11749_1</name>
</gene>
<evidence type="ECO:0000313" key="2">
    <source>
        <dbReference type="Proteomes" id="UP000299102"/>
    </source>
</evidence>
<dbReference type="AlphaFoldDB" id="A0A4C1UPZ9"/>
<evidence type="ECO:0000313" key="1">
    <source>
        <dbReference type="EMBL" id="GBP28290.1"/>
    </source>
</evidence>
<dbReference type="EMBL" id="BGZK01000205">
    <property type="protein sequence ID" value="GBP28290.1"/>
    <property type="molecule type" value="Genomic_DNA"/>
</dbReference>